<keyword evidence="2" id="KW-0238">DNA-binding</keyword>
<dbReference type="InterPro" id="IPR032687">
    <property type="entry name" value="AraC-type_N"/>
</dbReference>
<dbReference type="SMART" id="SM00342">
    <property type="entry name" value="HTH_ARAC"/>
    <property type="match status" value="1"/>
</dbReference>
<dbReference type="RefSeq" id="WP_076423727.1">
    <property type="nucleotide sequence ID" value="NZ_FTMP01000001.1"/>
</dbReference>
<dbReference type="Proteomes" id="UP000185841">
    <property type="component" value="Unassembled WGS sequence"/>
</dbReference>
<dbReference type="AlphaFoldDB" id="A0A1N6NP43"/>
<dbReference type="GO" id="GO:0003700">
    <property type="term" value="F:DNA-binding transcription factor activity"/>
    <property type="evidence" value="ECO:0007669"/>
    <property type="project" value="InterPro"/>
</dbReference>
<dbReference type="EMBL" id="FTMP01000001">
    <property type="protein sequence ID" value="SIP93844.1"/>
    <property type="molecule type" value="Genomic_DNA"/>
</dbReference>
<evidence type="ECO:0000259" key="4">
    <source>
        <dbReference type="PROSITE" id="PS01124"/>
    </source>
</evidence>
<dbReference type="GO" id="GO:0000976">
    <property type="term" value="F:transcription cis-regulatory region binding"/>
    <property type="evidence" value="ECO:0007669"/>
    <property type="project" value="TreeGrafter"/>
</dbReference>
<sequence length="334" mass="37695">MSKPRRVHTIYTESFFQQRLKLFEPFLQDAGLDHSVLARADCAIPLSRFVALWELLAGKVDPDIGVQVGAEPTWHSLGAFGHVVRSAPNIAAALACMSRYIVVHSQATRLDAYMTAEHVVIDYQLTDPTIIKRRQDAELSISLIATNLREITGCELYPVRVEFEHAAPSRITVHRDIFRCPVVFSSGSNRLYYSLDLLERPLLTADARLHEVLVAGIEEQRQARLAESDLISHLSQIIAARLPYGYVSLEQVARSEGMSARTLQRRLGEQQIEFSVLVEDVRRALALQYVTDSGHNLTEVALMLGYSEASSFSRAFRRWTELTPQQYRQKARCA</sequence>
<evidence type="ECO:0000313" key="5">
    <source>
        <dbReference type="EMBL" id="SIP93844.1"/>
    </source>
</evidence>
<dbReference type="PANTHER" id="PTHR47894:SF4">
    <property type="entry name" value="HTH-TYPE TRANSCRIPTIONAL REGULATOR GADX"/>
    <property type="match status" value="1"/>
</dbReference>
<protein>
    <submittedName>
        <fullName evidence="5">Transcriptional regulator, AraC family</fullName>
    </submittedName>
</protein>
<evidence type="ECO:0000256" key="1">
    <source>
        <dbReference type="ARBA" id="ARBA00023015"/>
    </source>
</evidence>
<name>A0A1N6NP43_AQUAC</name>
<dbReference type="Gene3D" id="1.10.10.60">
    <property type="entry name" value="Homeodomain-like"/>
    <property type="match status" value="1"/>
</dbReference>
<dbReference type="GO" id="GO:0005829">
    <property type="term" value="C:cytosol"/>
    <property type="evidence" value="ECO:0007669"/>
    <property type="project" value="TreeGrafter"/>
</dbReference>
<dbReference type="Pfam" id="PF12833">
    <property type="entry name" value="HTH_18"/>
    <property type="match status" value="1"/>
</dbReference>
<gene>
    <name evidence="5" type="ORF">SAMN05878282_101443</name>
</gene>
<evidence type="ECO:0000256" key="3">
    <source>
        <dbReference type="ARBA" id="ARBA00023163"/>
    </source>
</evidence>
<organism evidence="5 6">
    <name type="scientific">Aquipseudomonas alcaligenes</name>
    <name type="common">Pseudomonas alcaligenes</name>
    <dbReference type="NCBI Taxonomy" id="43263"/>
    <lineage>
        <taxon>Bacteria</taxon>
        <taxon>Pseudomonadati</taxon>
        <taxon>Pseudomonadota</taxon>
        <taxon>Gammaproteobacteria</taxon>
        <taxon>Pseudomonadales</taxon>
        <taxon>Pseudomonadaceae</taxon>
        <taxon>Aquipseudomonas</taxon>
    </lineage>
</organism>
<dbReference type="PROSITE" id="PS01124">
    <property type="entry name" value="HTH_ARAC_FAMILY_2"/>
    <property type="match status" value="1"/>
</dbReference>
<keyword evidence="3" id="KW-0804">Transcription</keyword>
<evidence type="ECO:0000256" key="2">
    <source>
        <dbReference type="ARBA" id="ARBA00023125"/>
    </source>
</evidence>
<keyword evidence="1" id="KW-0805">Transcription regulation</keyword>
<dbReference type="PRINTS" id="PR00032">
    <property type="entry name" value="HTHARAC"/>
</dbReference>
<dbReference type="InterPro" id="IPR020449">
    <property type="entry name" value="Tscrpt_reg_AraC-type_HTH"/>
</dbReference>
<dbReference type="PANTHER" id="PTHR47894">
    <property type="entry name" value="HTH-TYPE TRANSCRIPTIONAL REGULATOR GADX"/>
    <property type="match status" value="1"/>
</dbReference>
<feature type="domain" description="HTH araC/xylS-type" evidence="4">
    <location>
        <begin position="232"/>
        <end position="330"/>
    </location>
</feature>
<evidence type="ECO:0000313" key="6">
    <source>
        <dbReference type="Proteomes" id="UP000185841"/>
    </source>
</evidence>
<dbReference type="Pfam" id="PF12625">
    <property type="entry name" value="Arabinose_bd"/>
    <property type="match status" value="1"/>
</dbReference>
<proteinExistence type="predicted"/>
<dbReference type="InterPro" id="IPR009057">
    <property type="entry name" value="Homeodomain-like_sf"/>
</dbReference>
<accession>A0A1N6NP43</accession>
<dbReference type="SUPFAM" id="SSF46689">
    <property type="entry name" value="Homeodomain-like"/>
    <property type="match status" value="1"/>
</dbReference>
<reference evidence="5 6" key="1">
    <citation type="submission" date="2017-01" db="EMBL/GenBank/DDBJ databases">
        <authorList>
            <person name="Mah S.A."/>
            <person name="Swanson W.J."/>
            <person name="Moy G.W."/>
            <person name="Vacquier V.D."/>
        </authorList>
    </citation>
    <scope>NUCLEOTIDE SEQUENCE [LARGE SCALE GENOMIC DNA]</scope>
    <source>
        <strain evidence="5 6">RU36E</strain>
    </source>
</reference>
<dbReference type="InterPro" id="IPR018060">
    <property type="entry name" value="HTH_AraC"/>
</dbReference>